<dbReference type="EMBL" id="JAGTUF010000007">
    <property type="protein sequence ID" value="MBR9972002.1"/>
    <property type="molecule type" value="Genomic_DNA"/>
</dbReference>
<comment type="caution">
    <text evidence="1">The sequence shown here is derived from an EMBL/GenBank/DDBJ whole genome shotgun (WGS) entry which is preliminary data.</text>
</comment>
<dbReference type="RefSeq" id="WP_211548316.1">
    <property type="nucleotide sequence ID" value="NZ_JAGTUF010000007.1"/>
</dbReference>
<proteinExistence type="predicted"/>
<organism evidence="1 2">
    <name type="scientific">Magnetospirillum sulfuroxidans</name>
    <dbReference type="NCBI Taxonomy" id="611300"/>
    <lineage>
        <taxon>Bacteria</taxon>
        <taxon>Pseudomonadati</taxon>
        <taxon>Pseudomonadota</taxon>
        <taxon>Alphaproteobacteria</taxon>
        <taxon>Rhodospirillales</taxon>
        <taxon>Rhodospirillaceae</taxon>
        <taxon>Magnetospirillum</taxon>
    </lineage>
</organism>
<evidence type="ECO:0000313" key="1">
    <source>
        <dbReference type="EMBL" id="MBR9972002.1"/>
    </source>
</evidence>
<keyword evidence="2" id="KW-1185">Reference proteome</keyword>
<evidence type="ECO:0008006" key="3">
    <source>
        <dbReference type="Google" id="ProtNLM"/>
    </source>
</evidence>
<reference evidence="1 2" key="1">
    <citation type="submission" date="2021-04" db="EMBL/GenBank/DDBJ databases">
        <title>Magnetospirillum sulfuroxidans sp. nov., a facultative chemolithoautotrophic sulfur-oxidizing alphaproteobacterium isolated from freshwater sediment and proposals for Paramagetospirillum gen. nov., and Magnetospirillaceae fam. nov.</title>
        <authorList>
            <person name="Koziaeva V."/>
            <person name="Geelhoed J.S."/>
            <person name="Sorokin D.Y."/>
            <person name="Grouzdev D.S."/>
        </authorList>
    </citation>
    <scope>NUCLEOTIDE SEQUENCE [LARGE SCALE GENOMIC DNA]</scope>
    <source>
        <strain evidence="1 2">J10</strain>
    </source>
</reference>
<sequence length="202" mass="21853">MARGVNGYVTINVGVANGHSKVSAAGGWSDDERARRARRLRKDGWSYRRIAASLDMSYASVCHLLDGEEARIPLTPAPVLPIPRRPTPSTSARARAMPAAALAGSGGGGDDLGFPTSVTRMEEMAQQIVVLQQRLDTVLALNEGHRQSLARLERSMVATLQSEHRALSQRLSNAVKALLERMIPSSLRAWSGAERKTDDDQG</sequence>
<name>A0ABS5IC59_9PROT</name>
<accession>A0ABS5IC59</accession>
<dbReference type="Proteomes" id="UP000680714">
    <property type="component" value="Unassembled WGS sequence"/>
</dbReference>
<evidence type="ECO:0000313" key="2">
    <source>
        <dbReference type="Proteomes" id="UP000680714"/>
    </source>
</evidence>
<protein>
    <recommendedName>
        <fullName evidence="3">Helix-turn-helix domain-containing protein</fullName>
    </recommendedName>
</protein>
<gene>
    <name evidence="1" type="ORF">KEC16_09765</name>
</gene>